<comment type="similarity">
    <text evidence="2 6">Belongs to the Mediator complex subunit 7 family.</text>
</comment>
<dbReference type="PANTHER" id="PTHR21428">
    <property type="entry name" value="MEDIATOR OF RNA POLYMERASE II TRANSCRIPTION SUBUNIT 7"/>
    <property type="match status" value="1"/>
</dbReference>
<dbReference type="PANTHER" id="PTHR21428:SF11">
    <property type="entry name" value="MEDIATOR OF RNA POLYMERASE II TRANSCRIPTION SUBUNIT 7"/>
    <property type="match status" value="1"/>
</dbReference>
<keyword evidence="7" id="KW-1185">Reference proteome</keyword>
<keyword evidence="4 6" id="KW-0804">Transcription</keyword>
<accession>A0A7E4VJG4</accession>
<protein>
    <recommendedName>
        <fullName evidence="6">Mediator of RNA polymerase II transcription subunit 7</fullName>
    </recommendedName>
</protein>
<keyword evidence="3 6" id="KW-0805">Transcription regulation</keyword>
<dbReference type="GO" id="GO:0016592">
    <property type="term" value="C:mediator complex"/>
    <property type="evidence" value="ECO:0007669"/>
    <property type="project" value="InterPro"/>
</dbReference>
<dbReference type="InterPro" id="IPR044888">
    <property type="entry name" value="Mediatior_Med7_sf"/>
</dbReference>
<keyword evidence="6" id="KW-0010">Activator</keyword>
<evidence type="ECO:0000256" key="6">
    <source>
        <dbReference type="RuleBase" id="RU364060"/>
    </source>
</evidence>
<evidence type="ECO:0000256" key="3">
    <source>
        <dbReference type="ARBA" id="ARBA00023015"/>
    </source>
</evidence>
<keyword evidence="5 6" id="KW-0539">Nucleus</keyword>
<evidence type="ECO:0000313" key="7">
    <source>
        <dbReference type="Proteomes" id="UP000492821"/>
    </source>
</evidence>
<comment type="subunit">
    <text evidence="6">Component of the Mediator complex.</text>
</comment>
<comment type="subcellular location">
    <subcellularLocation>
        <location evidence="1 6">Nucleus</location>
    </subcellularLocation>
</comment>
<dbReference type="WBParaSite" id="Pan_g21690.t1">
    <property type="protein sequence ID" value="Pan_g21690.t1"/>
    <property type="gene ID" value="Pan_g21690"/>
</dbReference>
<evidence type="ECO:0000256" key="5">
    <source>
        <dbReference type="ARBA" id="ARBA00023242"/>
    </source>
</evidence>
<dbReference type="InterPro" id="IPR009244">
    <property type="entry name" value="Mediatior_Med7"/>
</dbReference>
<sequence>MAYPNPPIFAKYYTERAVARKRCPPPPPIPKKFVIFGEQYDLEEPIMKSLPEMGQVQVFQTSEKMPQIKAELKRLNSSIMTMFVDLMQLITNNTGTKHCHEAFQNLRVLFINMHHLINECRISQGYASLVVMQVERLKQLRELSIDVETTRVHILDLLAEARKCSIQVETPFDLESLQQVQKAAQKPPKSMKEAFDSKLTTANRPVALLKTGDLAELLELRGVLKGSNSSQMPM</sequence>
<dbReference type="SUPFAM" id="SSF140718">
    <property type="entry name" value="Mediator hinge subcomplex-like"/>
    <property type="match status" value="1"/>
</dbReference>
<reference evidence="7" key="1">
    <citation type="journal article" date="2013" name="Genetics">
        <title>The draft genome and transcriptome of Panagrellus redivivus are shaped by the harsh demands of a free-living lifestyle.</title>
        <authorList>
            <person name="Srinivasan J."/>
            <person name="Dillman A.R."/>
            <person name="Macchietto M.G."/>
            <person name="Heikkinen L."/>
            <person name="Lakso M."/>
            <person name="Fracchia K.M."/>
            <person name="Antoshechkin I."/>
            <person name="Mortazavi A."/>
            <person name="Wong G."/>
            <person name="Sternberg P.W."/>
        </authorList>
    </citation>
    <scope>NUCLEOTIDE SEQUENCE [LARGE SCALE GENOMIC DNA]</scope>
    <source>
        <strain evidence="7">MT8872</strain>
    </source>
</reference>
<proteinExistence type="inferred from homology"/>
<comment type="function">
    <text evidence="6">Component of the Mediator complex, a coactivator involved in the regulated transcription of nearly all RNA polymerase II-dependent genes. Mediator functions as a bridge to convey information from gene-specific regulatory proteins to the basal RNA polymerase II transcription machinery.</text>
</comment>
<name>A0A7E4VJG4_PANRE</name>
<dbReference type="GO" id="GO:0006357">
    <property type="term" value="P:regulation of transcription by RNA polymerase II"/>
    <property type="evidence" value="ECO:0007669"/>
    <property type="project" value="InterPro"/>
</dbReference>
<dbReference type="AlphaFoldDB" id="A0A7E4VJG4"/>
<evidence type="ECO:0000256" key="2">
    <source>
        <dbReference type="ARBA" id="ARBA00009994"/>
    </source>
</evidence>
<dbReference type="Proteomes" id="UP000492821">
    <property type="component" value="Unassembled WGS sequence"/>
</dbReference>
<dbReference type="InterPro" id="IPR037212">
    <property type="entry name" value="Med7/Med21-like"/>
</dbReference>
<dbReference type="Gene3D" id="6.10.140.200">
    <property type="match status" value="1"/>
</dbReference>
<dbReference type="Pfam" id="PF05983">
    <property type="entry name" value="Med7"/>
    <property type="match status" value="1"/>
</dbReference>
<organism evidence="7 8">
    <name type="scientific">Panagrellus redivivus</name>
    <name type="common">Microworm</name>
    <dbReference type="NCBI Taxonomy" id="6233"/>
    <lineage>
        <taxon>Eukaryota</taxon>
        <taxon>Metazoa</taxon>
        <taxon>Ecdysozoa</taxon>
        <taxon>Nematoda</taxon>
        <taxon>Chromadorea</taxon>
        <taxon>Rhabditida</taxon>
        <taxon>Tylenchina</taxon>
        <taxon>Panagrolaimomorpha</taxon>
        <taxon>Panagrolaimoidea</taxon>
        <taxon>Panagrolaimidae</taxon>
        <taxon>Panagrellus</taxon>
    </lineage>
</organism>
<dbReference type="GO" id="GO:0070847">
    <property type="term" value="C:core mediator complex"/>
    <property type="evidence" value="ECO:0007669"/>
    <property type="project" value="TreeGrafter"/>
</dbReference>
<dbReference type="GO" id="GO:0003712">
    <property type="term" value="F:transcription coregulator activity"/>
    <property type="evidence" value="ECO:0007669"/>
    <property type="project" value="InterPro"/>
</dbReference>
<evidence type="ECO:0000256" key="1">
    <source>
        <dbReference type="ARBA" id="ARBA00004123"/>
    </source>
</evidence>
<reference evidence="8" key="2">
    <citation type="submission" date="2020-10" db="UniProtKB">
        <authorList>
            <consortium name="WormBaseParasite"/>
        </authorList>
    </citation>
    <scope>IDENTIFICATION</scope>
</reference>
<evidence type="ECO:0000313" key="8">
    <source>
        <dbReference type="WBParaSite" id="Pan_g21690.t1"/>
    </source>
</evidence>
<evidence type="ECO:0000256" key="4">
    <source>
        <dbReference type="ARBA" id="ARBA00023163"/>
    </source>
</evidence>